<reference evidence="1" key="2">
    <citation type="journal article" date="2021" name="Mar. Drugs">
        <title>Genome Reduction and Secondary Metabolism of the Marine Sponge-Associated Cyanobacterium Leptothoe.</title>
        <authorList>
            <person name="Konstantinou D."/>
            <person name="Popin R.V."/>
            <person name="Fewer D.P."/>
            <person name="Sivonen K."/>
            <person name="Gkelis S."/>
        </authorList>
    </citation>
    <scope>NUCLEOTIDE SEQUENCE</scope>
    <source>
        <strain evidence="1">TAU-MAC 1115</strain>
    </source>
</reference>
<comment type="caution">
    <text evidence="1">The sequence shown here is derived from an EMBL/GenBank/DDBJ whole genome shotgun (WGS) entry which is preliminary data.</text>
</comment>
<name>A0A947GS10_9CYAN</name>
<proteinExistence type="predicted"/>
<protein>
    <submittedName>
        <fullName evidence="1">Sigma-70 family RNA polymerase sigma factor</fullName>
    </submittedName>
</protein>
<dbReference type="AlphaFoldDB" id="A0A947GS10"/>
<organism evidence="1 2">
    <name type="scientific">Leptothoe spongobia TAU-MAC 1115</name>
    <dbReference type="NCBI Taxonomy" id="1967444"/>
    <lineage>
        <taxon>Bacteria</taxon>
        <taxon>Bacillati</taxon>
        <taxon>Cyanobacteriota</taxon>
        <taxon>Cyanophyceae</taxon>
        <taxon>Nodosilineales</taxon>
        <taxon>Cymatolegaceae</taxon>
        <taxon>Leptothoe</taxon>
        <taxon>Leptothoe spongobia</taxon>
    </lineage>
</organism>
<reference evidence="1" key="1">
    <citation type="submission" date="2020-11" db="EMBL/GenBank/DDBJ databases">
        <authorList>
            <person name="Konstantinou D."/>
            <person name="Gkelis S."/>
            <person name="Popin R."/>
            <person name="Fewer D."/>
            <person name="Sivonen K."/>
        </authorList>
    </citation>
    <scope>NUCLEOTIDE SEQUENCE</scope>
    <source>
        <strain evidence="1">TAU-MAC 1115</strain>
    </source>
</reference>
<dbReference type="EMBL" id="JADOES010000057">
    <property type="protein sequence ID" value="MBT9317741.1"/>
    <property type="molecule type" value="Genomic_DNA"/>
</dbReference>
<dbReference type="Proteomes" id="UP000717364">
    <property type="component" value="Unassembled WGS sequence"/>
</dbReference>
<sequence>MSISASIDVVQENLDQILQNLAHVAQCAPPRSRAQRKALAQLIEILLASKRLARPKAGKFRGFYGDIYEDALQRLFAYICERIYNYNPNRGSFLGWVNFLLQRRFFIEASRDYMHPFPKSVNAPSISELRWNNLDSISSEELISSNSNSETLLDDLRQYIEEDPEGIFQSRHVQGHPDVHFQKISLMRLDGYKWEELSEKMGVSATSLSSFYQRSLSKFTPHLREMLM</sequence>
<keyword evidence="2" id="KW-1185">Reference proteome</keyword>
<evidence type="ECO:0000313" key="1">
    <source>
        <dbReference type="EMBL" id="MBT9317741.1"/>
    </source>
</evidence>
<gene>
    <name evidence="1" type="ORF">IXB50_20170</name>
</gene>
<evidence type="ECO:0000313" key="2">
    <source>
        <dbReference type="Proteomes" id="UP000717364"/>
    </source>
</evidence>
<accession>A0A947GS10</accession>